<proteinExistence type="predicted"/>
<sequence length="89" mass="9686">MAFKGMNPDQGRDTAEAIKNAGTQTQELFETLTGQVQGVEWVGPDADTFKGDWTSYVGGIVAQVTDLYNTKSTDLNTHADEQDDTSNQN</sequence>
<evidence type="ECO:0000313" key="2">
    <source>
        <dbReference type="EMBL" id="SLM95493.1"/>
    </source>
</evidence>
<accession>A0A1X6X8S5</accession>
<feature type="region of interest" description="Disordered" evidence="1">
    <location>
        <begin position="1"/>
        <end position="23"/>
    </location>
</feature>
<name>A0A1X6X8S5_9MICO</name>
<dbReference type="Gene3D" id="1.10.287.1060">
    <property type="entry name" value="ESAT-6-like"/>
    <property type="match status" value="1"/>
</dbReference>
<dbReference type="RefSeq" id="WP_143276398.1">
    <property type="nucleotide sequence ID" value="NZ_FWFG01000110.1"/>
</dbReference>
<gene>
    <name evidence="2" type="ORF">FM110_12885</name>
</gene>
<reference evidence="2 3" key="1">
    <citation type="submission" date="2017-02" db="EMBL/GenBank/DDBJ databases">
        <authorList>
            <person name="Peterson S.W."/>
        </authorList>
    </citation>
    <scope>NUCLEOTIDE SEQUENCE [LARGE SCALE GENOMIC DNA]</scope>
    <source>
        <strain evidence="2 3">CIP104813</strain>
    </source>
</reference>
<keyword evidence="3" id="KW-1185">Reference proteome</keyword>
<dbReference type="Proteomes" id="UP000195981">
    <property type="component" value="Unassembled WGS sequence"/>
</dbReference>
<evidence type="ECO:0000256" key="1">
    <source>
        <dbReference type="SAM" id="MobiDB-lite"/>
    </source>
</evidence>
<organism evidence="2 3">
    <name type="scientific">Brachybacterium nesterenkovii</name>
    <dbReference type="NCBI Taxonomy" id="47847"/>
    <lineage>
        <taxon>Bacteria</taxon>
        <taxon>Bacillati</taxon>
        <taxon>Actinomycetota</taxon>
        <taxon>Actinomycetes</taxon>
        <taxon>Micrococcales</taxon>
        <taxon>Dermabacteraceae</taxon>
        <taxon>Brachybacterium</taxon>
    </lineage>
</organism>
<evidence type="ECO:0000313" key="3">
    <source>
        <dbReference type="Proteomes" id="UP000195981"/>
    </source>
</evidence>
<dbReference type="AlphaFoldDB" id="A0A1X6X8S5"/>
<protein>
    <submittedName>
        <fullName evidence="2">Uncharacterized protein</fullName>
    </submittedName>
</protein>
<dbReference type="OrthoDB" id="5244663at2"/>
<dbReference type="EMBL" id="FWFG01000110">
    <property type="protein sequence ID" value="SLM95493.1"/>
    <property type="molecule type" value="Genomic_DNA"/>
</dbReference>